<name>A0A3D9FFZ3_9SPHN</name>
<feature type="domain" description="Peptidase S9A N-terminal" evidence="9">
    <location>
        <begin position="34"/>
        <end position="438"/>
    </location>
</feature>
<keyword evidence="6" id="KW-0720">Serine protease</keyword>
<dbReference type="FunFam" id="3.40.50.1820:FF:000005">
    <property type="entry name" value="Prolyl endopeptidase"/>
    <property type="match status" value="1"/>
</dbReference>
<dbReference type="GO" id="GO:0004252">
    <property type="term" value="F:serine-type endopeptidase activity"/>
    <property type="evidence" value="ECO:0007669"/>
    <property type="project" value="UniProtKB-EC"/>
</dbReference>
<evidence type="ECO:0000259" key="9">
    <source>
        <dbReference type="Pfam" id="PF02897"/>
    </source>
</evidence>
<dbReference type="InterPro" id="IPR002470">
    <property type="entry name" value="Peptidase_S9A"/>
</dbReference>
<evidence type="ECO:0000256" key="1">
    <source>
        <dbReference type="ARBA" id="ARBA00001070"/>
    </source>
</evidence>
<dbReference type="OrthoDB" id="9801421at2"/>
<dbReference type="Pfam" id="PF00326">
    <property type="entry name" value="Peptidase_S9"/>
    <property type="match status" value="1"/>
</dbReference>
<dbReference type="InterPro" id="IPR001375">
    <property type="entry name" value="Peptidase_S9_cat"/>
</dbReference>
<dbReference type="Gene3D" id="2.130.10.120">
    <property type="entry name" value="Prolyl oligopeptidase, N-terminal domain"/>
    <property type="match status" value="1"/>
</dbReference>
<feature type="chain" id="PRO_5017781487" description="prolyl oligopeptidase" evidence="7">
    <location>
        <begin position="22"/>
        <end position="720"/>
    </location>
</feature>
<keyword evidence="11" id="KW-1185">Reference proteome</keyword>
<dbReference type="Proteomes" id="UP000256310">
    <property type="component" value="Unassembled WGS sequence"/>
</dbReference>
<comment type="similarity">
    <text evidence="2">Belongs to the peptidase S9A family.</text>
</comment>
<dbReference type="RefSeq" id="WP_116235860.1">
    <property type="nucleotide sequence ID" value="NZ_QRDP01000004.1"/>
</dbReference>
<keyword evidence="7" id="KW-0732">Signal</keyword>
<dbReference type="PANTHER" id="PTHR42881:SF2">
    <property type="entry name" value="PROLYL ENDOPEPTIDASE"/>
    <property type="match status" value="1"/>
</dbReference>
<evidence type="ECO:0000256" key="6">
    <source>
        <dbReference type="ARBA" id="ARBA00022825"/>
    </source>
</evidence>
<evidence type="ECO:0000256" key="4">
    <source>
        <dbReference type="ARBA" id="ARBA00022670"/>
    </source>
</evidence>
<reference evidence="10 11" key="1">
    <citation type="submission" date="2018-07" db="EMBL/GenBank/DDBJ databases">
        <title>Genomic Encyclopedia of Type Strains, Phase IV (KMG-IV): sequencing the most valuable type-strain genomes for metagenomic binning, comparative biology and taxonomic classification.</title>
        <authorList>
            <person name="Goeker M."/>
        </authorList>
    </citation>
    <scope>NUCLEOTIDE SEQUENCE [LARGE SCALE GENOMIC DNA]</scope>
    <source>
        <strain evidence="10 11">DSM 26725</strain>
    </source>
</reference>
<dbReference type="AlphaFoldDB" id="A0A3D9FFZ3"/>
<dbReference type="EMBL" id="QRDP01000004">
    <property type="protein sequence ID" value="RED16457.1"/>
    <property type="molecule type" value="Genomic_DNA"/>
</dbReference>
<feature type="signal peptide" evidence="7">
    <location>
        <begin position="1"/>
        <end position="21"/>
    </location>
</feature>
<keyword evidence="5" id="KW-0378">Hydrolase</keyword>
<evidence type="ECO:0000256" key="7">
    <source>
        <dbReference type="SAM" id="SignalP"/>
    </source>
</evidence>
<dbReference type="InterPro" id="IPR051167">
    <property type="entry name" value="Prolyl_oligopep/macrocyclase"/>
</dbReference>
<evidence type="ECO:0000259" key="8">
    <source>
        <dbReference type="Pfam" id="PF00326"/>
    </source>
</evidence>
<evidence type="ECO:0000313" key="10">
    <source>
        <dbReference type="EMBL" id="RED16457.1"/>
    </source>
</evidence>
<dbReference type="PANTHER" id="PTHR42881">
    <property type="entry name" value="PROLYL ENDOPEPTIDASE"/>
    <property type="match status" value="1"/>
</dbReference>
<comment type="caution">
    <text evidence="10">The sequence shown here is derived from an EMBL/GenBank/DDBJ whole genome shotgun (WGS) entry which is preliminary data.</text>
</comment>
<dbReference type="InterPro" id="IPR002471">
    <property type="entry name" value="Pept_S9_AS"/>
</dbReference>
<sequence length="720" mass="79613">MTAARLLLPLVCLAAPTLAGAQGSAPMETPLTYPDTERGDVVEEQFGVAVADPYRWLENDVRVDPAVRDWVTEQNAVTDAYLETQPGRDAIAARLAELWNYERVGIPAKRGNRYFYTRNDGLQNQSVLYMREGLDGEPRIVIDPNSWSEDGTTAMAQWVPSPDGRYIAYGVEDGGTDWRTIRILDVESGETLADAVEWAKFTNIAWVEGGAGFVYSRFPAPEAEGEFQSLNMNHAIYYHAIGSDQSEDRLIYATPDRPALNHFAEVTDDKRWLLIYSSEGTDDAYEMTLGDLTQDGVPVRAIITGFENNWDLAGSSGDALYFRTNRNAPRERIVRMDVSGDAPVITELVPEDEATLEGASLVGNRIIATYLVDARNEARVFDLEGNLVSTVDVPGIGSLGGFRGGPEDPETFFAFESFAQPTTIYRYDSATGATDVFAEPEVAFDPADYTVEQRFYASADGTRIPMFIVHRADLDLDESRPTLLYGYGGFNISLTPEFIPARVQWMESGGVFVLANIRGGGEYGAAWHDAGRLQNKQNVFDDFIAAGEFLIAEGITSSDQLAVHGRSNGGLLIGTVVNQRPDLFAAAIPQVGVMDMLRFNRFTAGRYWVDDYGHPDREEDFRTLYGYSPYHNIPESGDYPAIIVPTADTDDRVVPGHSFKYMAALQHAELGNRPRLIRIETRSGHASGGAGRPTRQLISEYADLWAFIGYWTGMEVPDTE</sequence>
<dbReference type="InterPro" id="IPR029058">
    <property type="entry name" value="AB_hydrolase_fold"/>
</dbReference>
<keyword evidence="4" id="KW-0645">Protease</keyword>
<dbReference type="PRINTS" id="PR00862">
    <property type="entry name" value="PROLIGOPTASE"/>
</dbReference>
<dbReference type="PROSITE" id="PS00708">
    <property type="entry name" value="PRO_ENDOPEP_SER"/>
    <property type="match status" value="1"/>
</dbReference>
<dbReference type="GO" id="GO:0070012">
    <property type="term" value="F:oligopeptidase activity"/>
    <property type="evidence" value="ECO:0007669"/>
    <property type="project" value="TreeGrafter"/>
</dbReference>
<dbReference type="SUPFAM" id="SSF50993">
    <property type="entry name" value="Peptidase/esterase 'gauge' domain"/>
    <property type="match status" value="1"/>
</dbReference>
<dbReference type="Gene3D" id="3.40.50.1820">
    <property type="entry name" value="alpha/beta hydrolase"/>
    <property type="match status" value="1"/>
</dbReference>
<dbReference type="GO" id="GO:0006508">
    <property type="term" value="P:proteolysis"/>
    <property type="evidence" value="ECO:0007669"/>
    <property type="project" value="UniProtKB-KW"/>
</dbReference>
<dbReference type="GO" id="GO:0005829">
    <property type="term" value="C:cytosol"/>
    <property type="evidence" value="ECO:0007669"/>
    <property type="project" value="TreeGrafter"/>
</dbReference>
<evidence type="ECO:0000256" key="2">
    <source>
        <dbReference type="ARBA" id="ARBA00005228"/>
    </source>
</evidence>
<proteinExistence type="inferred from homology"/>
<protein>
    <recommendedName>
        <fullName evidence="3">prolyl oligopeptidase</fullName>
        <ecNumber evidence="3">3.4.21.26</ecNumber>
    </recommendedName>
</protein>
<dbReference type="InterPro" id="IPR023302">
    <property type="entry name" value="Pept_S9A_N"/>
</dbReference>
<feature type="domain" description="Peptidase S9 prolyl oligopeptidase catalytic" evidence="8">
    <location>
        <begin position="501"/>
        <end position="713"/>
    </location>
</feature>
<dbReference type="EC" id="3.4.21.26" evidence="3"/>
<dbReference type="Pfam" id="PF02897">
    <property type="entry name" value="Peptidase_S9_N"/>
    <property type="match status" value="1"/>
</dbReference>
<organism evidence="10 11">
    <name type="scientific">Parasphingopyxis lamellibrachiae</name>
    <dbReference type="NCBI Taxonomy" id="680125"/>
    <lineage>
        <taxon>Bacteria</taxon>
        <taxon>Pseudomonadati</taxon>
        <taxon>Pseudomonadota</taxon>
        <taxon>Alphaproteobacteria</taxon>
        <taxon>Sphingomonadales</taxon>
        <taxon>Sphingomonadaceae</taxon>
        <taxon>Parasphingopyxis</taxon>
    </lineage>
</organism>
<gene>
    <name evidence="10" type="ORF">DFR46_1480</name>
</gene>
<comment type="catalytic activity">
    <reaction evidence="1">
        <text>Hydrolysis of Pro-|-Xaa &gt;&gt; Ala-|-Xaa in oligopeptides.</text>
        <dbReference type="EC" id="3.4.21.26"/>
    </reaction>
</comment>
<evidence type="ECO:0000313" key="11">
    <source>
        <dbReference type="Proteomes" id="UP000256310"/>
    </source>
</evidence>
<dbReference type="SUPFAM" id="SSF53474">
    <property type="entry name" value="alpha/beta-Hydrolases"/>
    <property type="match status" value="1"/>
</dbReference>
<evidence type="ECO:0000256" key="5">
    <source>
        <dbReference type="ARBA" id="ARBA00022801"/>
    </source>
</evidence>
<evidence type="ECO:0000256" key="3">
    <source>
        <dbReference type="ARBA" id="ARBA00011897"/>
    </source>
</evidence>
<accession>A0A3D9FFZ3</accession>